<keyword evidence="8" id="KW-0712">Selenocysteine</keyword>
<dbReference type="InterPro" id="IPR002893">
    <property type="entry name" value="Znf_MYND"/>
</dbReference>
<dbReference type="Gene3D" id="1.10.220.160">
    <property type="match status" value="1"/>
</dbReference>
<dbReference type="GO" id="GO:0005788">
    <property type="term" value="C:endoplasmic reticulum lumen"/>
    <property type="evidence" value="ECO:0007669"/>
    <property type="project" value="UniProtKB-SubCell"/>
</dbReference>
<evidence type="ECO:0000313" key="15">
    <source>
        <dbReference type="Proteomes" id="UP000612055"/>
    </source>
</evidence>
<dbReference type="Pfam" id="PF01753">
    <property type="entry name" value="zf-MYND"/>
    <property type="match status" value="1"/>
</dbReference>
<sequence>MRLSALLLTLLAVCGTALAAQEKKELSCDELGFTAEASCSDCDTLEEFVKDEELVADCHNCCTRESTDVKKYSKAELIIDQWRYNSLPQIKDFVEKRAKAYEPALKVTFAHGASPKLRLSGSAGSEAVRIDNWKAANIAEFLDERLDLNAKDEPKKYKAKDVTPPSTWSGTQGYGCCGRTSTASSWGHPDPVVYGSMTSEILAVMLLVAGWSTMASSLAEGFELAQILCGEGPANTRVREVLLLQLAAKDVGEPHHLTAPQWEVVLYEALVSYAGITMQKSDLHCPMYDKARELLVRMGERIRQLDPDRPLSHRWLAMGFTQALEPADAAQLYSAAASMVRLGCDQGHDYAAALGGYLALFAQLRAEGRAPGLPAAVRAGELRSALAAARAARRRLERWGMWEEVHTQIPDHVEDVEAAAAALQDVPDDEEVPLPYALPPPKDEPQAGTSGSEDGGSSDELREMQAALDETHATNARSESVLAVFESDPDAGRELMRRSCHVCWKQYDKCRKCGGCKRKRYCSTQCQAKDWQNGHKEECKRLAEVTAAEEAVREAEAAAAEAAAAAAAAGTREATAAALEALEAVTAARDKLLTVHTRLEAEAAARTEELQARHAVALAELRALDAAAEARKAAASETAASKDATLARLATSQAGVRELEAAVEAAAPEAAVQAAEAEAADAAADSSGGSGDMSRWLGVN</sequence>
<dbReference type="Pfam" id="PF08806">
    <property type="entry name" value="Sep15_SelM"/>
    <property type="match status" value="1"/>
</dbReference>
<keyword evidence="3" id="KW-0479">Metal-binding</keyword>
<evidence type="ECO:0000256" key="7">
    <source>
        <dbReference type="ARBA" id="ARBA00022833"/>
    </source>
</evidence>
<dbReference type="Gene3D" id="3.40.30.50">
    <property type="entry name" value="Sep15/SelM thioredoxin-like domain, active-site redox motif"/>
    <property type="match status" value="1"/>
</dbReference>
<keyword evidence="6" id="KW-0256">Endoplasmic reticulum</keyword>
<reference evidence="14" key="1">
    <citation type="journal article" date="2020" name="bioRxiv">
        <title>Comparative genomics of Chlamydomonas.</title>
        <authorList>
            <person name="Craig R.J."/>
            <person name="Hasan A.R."/>
            <person name="Ness R.W."/>
            <person name="Keightley P.D."/>
        </authorList>
    </citation>
    <scope>NUCLEOTIDE SEQUENCE</scope>
    <source>
        <strain evidence="14">CCAP 11/70</strain>
    </source>
</reference>
<accession>A0A835Y8P2</accession>
<evidence type="ECO:0000313" key="14">
    <source>
        <dbReference type="EMBL" id="KAG2496251.1"/>
    </source>
</evidence>
<evidence type="ECO:0000256" key="6">
    <source>
        <dbReference type="ARBA" id="ARBA00022824"/>
    </source>
</evidence>
<gene>
    <name evidence="14" type="ORF">HYH03_005848</name>
</gene>
<dbReference type="InterPro" id="IPR039992">
    <property type="entry name" value="Sep15_SelM"/>
</dbReference>
<evidence type="ECO:0000256" key="1">
    <source>
        <dbReference type="ARBA" id="ARBA00004319"/>
    </source>
</evidence>
<evidence type="ECO:0000256" key="2">
    <source>
        <dbReference type="ARBA" id="ARBA00005742"/>
    </source>
</evidence>
<evidence type="ECO:0000256" key="3">
    <source>
        <dbReference type="ARBA" id="ARBA00022723"/>
    </source>
</evidence>
<keyword evidence="5 10" id="KW-0863">Zinc-finger</keyword>
<dbReference type="PROSITE" id="PS01360">
    <property type="entry name" value="ZF_MYND_1"/>
    <property type="match status" value="1"/>
</dbReference>
<evidence type="ECO:0000256" key="9">
    <source>
        <dbReference type="ARBA" id="ARBA00040775"/>
    </source>
</evidence>
<organism evidence="14 15">
    <name type="scientific">Edaphochlamys debaryana</name>
    <dbReference type="NCBI Taxonomy" id="47281"/>
    <lineage>
        <taxon>Eukaryota</taxon>
        <taxon>Viridiplantae</taxon>
        <taxon>Chlorophyta</taxon>
        <taxon>core chlorophytes</taxon>
        <taxon>Chlorophyceae</taxon>
        <taxon>CS clade</taxon>
        <taxon>Chlamydomonadales</taxon>
        <taxon>Chlamydomonadales incertae sedis</taxon>
        <taxon>Edaphochlamys</taxon>
    </lineage>
</organism>
<dbReference type="AlphaFoldDB" id="A0A835Y8P2"/>
<dbReference type="OrthoDB" id="1910009at2759"/>
<evidence type="ECO:0000259" key="13">
    <source>
        <dbReference type="PROSITE" id="PS50865"/>
    </source>
</evidence>
<evidence type="ECO:0000256" key="5">
    <source>
        <dbReference type="ARBA" id="ARBA00022771"/>
    </source>
</evidence>
<evidence type="ECO:0000256" key="8">
    <source>
        <dbReference type="ARBA" id="ARBA00022933"/>
    </source>
</evidence>
<dbReference type="GO" id="GO:0016491">
    <property type="term" value="F:oxidoreductase activity"/>
    <property type="evidence" value="ECO:0007669"/>
    <property type="project" value="TreeGrafter"/>
</dbReference>
<evidence type="ECO:0000256" key="11">
    <source>
        <dbReference type="SAM" id="MobiDB-lite"/>
    </source>
</evidence>
<evidence type="ECO:0000256" key="4">
    <source>
        <dbReference type="ARBA" id="ARBA00022729"/>
    </source>
</evidence>
<name>A0A835Y8P2_9CHLO</name>
<keyword evidence="15" id="KW-1185">Reference proteome</keyword>
<keyword evidence="4 12" id="KW-0732">Signal</keyword>
<comment type="caution">
    <text evidence="14">The sequence shown here is derived from an EMBL/GenBank/DDBJ whole genome shotgun (WGS) entry which is preliminary data.</text>
</comment>
<comment type="similarity">
    <text evidence="2">Belongs to the selenoprotein M/F family.</text>
</comment>
<dbReference type="Gene3D" id="6.10.140.2220">
    <property type="match status" value="1"/>
</dbReference>
<dbReference type="InterPro" id="IPR038219">
    <property type="entry name" value="Sep15/SelM_sf"/>
</dbReference>
<dbReference type="SUPFAM" id="SSF144232">
    <property type="entry name" value="HIT/MYND zinc finger-like"/>
    <property type="match status" value="1"/>
</dbReference>
<dbReference type="Proteomes" id="UP000612055">
    <property type="component" value="Unassembled WGS sequence"/>
</dbReference>
<dbReference type="InterPro" id="IPR014912">
    <property type="entry name" value="Sep15_SelM_dom"/>
</dbReference>
<dbReference type="InterPro" id="IPR036249">
    <property type="entry name" value="Thioredoxin-like_sf"/>
</dbReference>
<feature type="signal peptide" evidence="12">
    <location>
        <begin position="1"/>
        <end position="19"/>
    </location>
</feature>
<dbReference type="GO" id="GO:0008270">
    <property type="term" value="F:zinc ion binding"/>
    <property type="evidence" value="ECO:0007669"/>
    <property type="project" value="UniProtKB-KW"/>
</dbReference>
<proteinExistence type="inferred from homology"/>
<feature type="region of interest" description="Disordered" evidence="11">
    <location>
        <begin position="428"/>
        <end position="460"/>
    </location>
</feature>
<dbReference type="PANTHER" id="PTHR13077">
    <property type="entry name" value="SELENOPROTEIN F"/>
    <property type="match status" value="1"/>
</dbReference>
<keyword evidence="7" id="KW-0862">Zinc</keyword>
<dbReference type="SUPFAM" id="SSF52833">
    <property type="entry name" value="Thioredoxin-like"/>
    <property type="match status" value="1"/>
</dbReference>
<dbReference type="PROSITE" id="PS50865">
    <property type="entry name" value="ZF_MYND_2"/>
    <property type="match status" value="1"/>
</dbReference>
<feature type="domain" description="MYND-type" evidence="13">
    <location>
        <begin position="500"/>
        <end position="539"/>
    </location>
</feature>
<evidence type="ECO:0000256" key="10">
    <source>
        <dbReference type="PROSITE-ProRule" id="PRU00134"/>
    </source>
</evidence>
<evidence type="ECO:0000256" key="12">
    <source>
        <dbReference type="SAM" id="SignalP"/>
    </source>
</evidence>
<feature type="chain" id="PRO_5032709759" description="Selenoprotein F" evidence="12">
    <location>
        <begin position="20"/>
        <end position="700"/>
    </location>
</feature>
<protein>
    <recommendedName>
        <fullName evidence="9">Selenoprotein F</fullName>
    </recommendedName>
</protein>
<dbReference type="EMBL" id="JAEHOE010000020">
    <property type="protein sequence ID" value="KAG2496251.1"/>
    <property type="molecule type" value="Genomic_DNA"/>
</dbReference>
<dbReference type="PANTHER" id="PTHR13077:SF6">
    <property type="entry name" value="SELENOPROTEIN F"/>
    <property type="match status" value="1"/>
</dbReference>
<comment type="subcellular location">
    <subcellularLocation>
        <location evidence="1">Endoplasmic reticulum lumen</location>
    </subcellularLocation>
</comment>